<feature type="non-terminal residue" evidence="1">
    <location>
        <position position="1"/>
    </location>
</feature>
<organism evidence="3">
    <name type="scientific">Harpegnathos saltator</name>
    <name type="common">Jerdon's jumping ant</name>
    <dbReference type="NCBI Taxonomy" id="610380"/>
    <lineage>
        <taxon>Eukaryota</taxon>
        <taxon>Metazoa</taxon>
        <taxon>Ecdysozoa</taxon>
        <taxon>Arthropoda</taxon>
        <taxon>Hexapoda</taxon>
        <taxon>Insecta</taxon>
        <taxon>Pterygota</taxon>
        <taxon>Neoptera</taxon>
        <taxon>Endopterygota</taxon>
        <taxon>Hymenoptera</taxon>
        <taxon>Apocrita</taxon>
        <taxon>Aculeata</taxon>
        <taxon>Formicoidea</taxon>
        <taxon>Formicidae</taxon>
        <taxon>Ponerinae</taxon>
        <taxon>Ponerini</taxon>
        <taxon>Harpegnathos</taxon>
    </lineage>
</organism>
<reference evidence="1 3" key="1">
    <citation type="journal article" date="2010" name="Science">
        <title>Genomic comparison of the ants Camponotus floridanus and Harpegnathos saltator.</title>
        <authorList>
            <person name="Bonasio R."/>
            <person name="Zhang G."/>
            <person name="Ye C."/>
            <person name="Mutti N.S."/>
            <person name="Fang X."/>
            <person name="Qin N."/>
            <person name="Donahue G."/>
            <person name="Yang P."/>
            <person name="Li Q."/>
            <person name="Li C."/>
            <person name="Zhang P."/>
            <person name="Huang Z."/>
            <person name="Berger S.L."/>
            <person name="Reinberg D."/>
            <person name="Wang J."/>
            <person name="Liebig J."/>
        </authorList>
    </citation>
    <scope>NUCLEOTIDE SEQUENCE [LARGE SCALE GENOMIC DNA]</scope>
    <source>
        <strain evidence="1 3">R22 G/1</strain>
    </source>
</reference>
<proteinExistence type="predicted"/>
<dbReference type="Proteomes" id="UP000008237">
    <property type="component" value="Unassembled WGS sequence"/>
</dbReference>
<gene>
    <name evidence="1" type="ORF">EAI_12288</name>
    <name evidence="2" type="ORF">EAI_12289</name>
</gene>
<evidence type="ECO:0000313" key="1">
    <source>
        <dbReference type="EMBL" id="EFN85899.1"/>
    </source>
</evidence>
<dbReference type="Pfam" id="PF08208">
    <property type="entry name" value="RNA_polI_A34"/>
    <property type="match status" value="1"/>
</dbReference>
<sequence>SFNLDDVTDNEEIWIMDIPKSIDPKELHGQKINLSDKSKLKIKEKRYCAVVHDITYNITCVFRTGREEPQYKTVNIKPVGLLTVRRKLSGALRMEPTPLQNCTMPVFPDELKIRHPLLGINYDGKVRKKSKKHHSVKKKIKL</sequence>
<evidence type="ECO:0000313" key="2">
    <source>
        <dbReference type="EMBL" id="EFN85900.1"/>
    </source>
</evidence>
<dbReference type="InterPro" id="IPR013240">
    <property type="entry name" value="DNA-dir_RNA_pol1_su_RPA34"/>
</dbReference>
<evidence type="ECO:0000313" key="3">
    <source>
        <dbReference type="Proteomes" id="UP000008237"/>
    </source>
</evidence>
<dbReference type="OMA" id="WIMDIPK"/>
<name>E2BEI3_HARSA</name>
<dbReference type="EMBL" id="GL447815">
    <property type="protein sequence ID" value="EFN85900.1"/>
    <property type="molecule type" value="Genomic_DNA"/>
</dbReference>
<dbReference type="GO" id="GO:0006360">
    <property type="term" value="P:transcription by RNA polymerase I"/>
    <property type="evidence" value="ECO:0007669"/>
    <property type="project" value="InterPro"/>
</dbReference>
<dbReference type="OrthoDB" id="8197684at2759"/>
<accession>E2BEI3</accession>
<dbReference type="Gene3D" id="6.20.250.70">
    <property type="match status" value="1"/>
</dbReference>
<keyword evidence="3" id="KW-1185">Reference proteome</keyword>
<dbReference type="AlphaFoldDB" id="E2BEI3"/>
<protein>
    <submittedName>
        <fullName evidence="1">Uncharacterized protein</fullName>
    </submittedName>
</protein>
<dbReference type="EMBL" id="GL447815">
    <property type="protein sequence ID" value="EFN85899.1"/>
    <property type="molecule type" value="Genomic_DNA"/>
</dbReference>